<dbReference type="AlphaFoldDB" id="A2CAF7"/>
<proteinExistence type="predicted"/>
<dbReference type="HOGENOM" id="CLU_2495369_0_0_3"/>
<name>A2CAF7_PROM3</name>
<evidence type="ECO:0000313" key="2">
    <source>
        <dbReference type="Proteomes" id="UP000002274"/>
    </source>
</evidence>
<gene>
    <name evidence="1" type="ordered locus">P9303_17231</name>
</gene>
<sequence length="86" mass="9884">MVMVDSTIKTMLIVITTLVLLMLLMKHASRTDKCSGHRVVKLLEDSRQWFRWTWGRDVDDAGSRSTTNTSALAKGAVERYRYAHKQ</sequence>
<dbReference type="STRING" id="59922.P9303_17231"/>
<evidence type="ECO:0000313" key="1">
    <source>
        <dbReference type="EMBL" id="ABM78467.1"/>
    </source>
</evidence>
<protein>
    <recommendedName>
        <fullName evidence="3">Secreted protein</fullName>
    </recommendedName>
</protein>
<dbReference type="Proteomes" id="UP000002274">
    <property type="component" value="Chromosome"/>
</dbReference>
<dbReference type="EMBL" id="CP000554">
    <property type="protein sequence ID" value="ABM78467.1"/>
    <property type="molecule type" value="Genomic_DNA"/>
</dbReference>
<accession>A2CAF7</accession>
<reference evidence="1 2" key="1">
    <citation type="journal article" date="2007" name="PLoS Genet.">
        <title>Patterns and implications of gene gain and loss in the evolution of Prochlorococcus.</title>
        <authorList>
            <person name="Kettler G.C."/>
            <person name="Martiny A.C."/>
            <person name="Huang K."/>
            <person name="Zucker J."/>
            <person name="Coleman M.L."/>
            <person name="Rodrigue S."/>
            <person name="Chen F."/>
            <person name="Lapidus A."/>
            <person name="Ferriera S."/>
            <person name="Johnson J."/>
            <person name="Steglich C."/>
            <person name="Church G.M."/>
            <person name="Richardson P."/>
            <person name="Chisholm S.W."/>
        </authorList>
    </citation>
    <scope>NUCLEOTIDE SEQUENCE [LARGE SCALE GENOMIC DNA]</scope>
    <source>
        <strain evidence="1 2">MIT 9303</strain>
    </source>
</reference>
<dbReference type="BioCyc" id="PMAR59922:G1G80-1493-MONOMER"/>
<evidence type="ECO:0008006" key="3">
    <source>
        <dbReference type="Google" id="ProtNLM"/>
    </source>
</evidence>
<organism evidence="1 2">
    <name type="scientific">Prochlorococcus marinus (strain MIT 9303)</name>
    <dbReference type="NCBI Taxonomy" id="59922"/>
    <lineage>
        <taxon>Bacteria</taxon>
        <taxon>Bacillati</taxon>
        <taxon>Cyanobacteriota</taxon>
        <taxon>Cyanophyceae</taxon>
        <taxon>Synechococcales</taxon>
        <taxon>Prochlorococcaceae</taxon>
        <taxon>Prochlorococcus</taxon>
    </lineage>
</organism>
<dbReference type="KEGG" id="pmf:P9303_17231"/>